<sequence>MLSPSHTNGSSLYSQCITAALSSGSRPLVPFSSPLGSDFRHGNITQSPFCVSMSVMYHHCQPAQSHHPSPSSLHPDIPSSLHAAGQPAPPRASQKP</sequence>
<protein>
    <submittedName>
        <fullName evidence="2">Uncharacterized protein</fullName>
    </submittedName>
</protein>
<feature type="compositionally biased region" description="Low complexity" evidence="1">
    <location>
        <begin position="61"/>
        <end position="82"/>
    </location>
</feature>
<evidence type="ECO:0000256" key="1">
    <source>
        <dbReference type="SAM" id="MobiDB-lite"/>
    </source>
</evidence>
<dbReference type="Proteomes" id="UP001346869">
    <property type="component" value="Unassembled WGS sequence"/>
</dbReference>
<reference evidence="2 3" key="2">
    <citation type="journal article" date="2023" name="Mol. Biol. Evol.">
        <title>Genomics of Secondarily Temperate Adaptation in the Only Non-Antarctic Icefish.</title>
        <authorList>
            <person name="Rivera-Colon A.G."/>
            <person name="Rayamajhi N."/>
            <person name="Minhas B.F."/>
            <person name="Madrigal G."/>
            <person name="Bilyk K.T."/>
            <person name="Yoon V."/>
            <person name="Hune M."/>
            <person name="Gregory S."/>
            <person name="Cheng C.H.C."/>
            <person name="Catchen J.M."/>
        </authorList>
    </citation>
    <scope>NUCLEOTIDE SEQUENCE [LARGE SCALE GENOMIC DNA]</scope>
    <source>
        <strain evidence="2">JMC-PN-2008</strain>
    </source>
</reference>
<evidence type="ECO:0000313" key="3">
    <source>
        <dbReference type="Proteomes" id="UP001346869"/>
    </source>
</evidence>
<proteinExistence type="predicted"/>
<dbReference type="AlphaFoldDB" id="A0AAN7YBA4"/>
<keyword evidence="3" id="KW-1185">Reference proteome</keyword>
<accession>A0AAN7YBA4</accession>
<gene>
    <name evidence="2" type="ORF">PBY51_019539</name>
</gene>
<comment type="caution">
    <text evidence="2">The sequence shown here is derived from an EMBL/GenBank/DDBJ whole genome shotgun (WGS) entry which is preliminary data.</text>
</comment>
<name>A0AAN7YBA4_ELEMC</name>
<organism evidence="2 3">
    <name type="scientific">Eleginops maclovinus</name>
    <name type="common">Patagonian blennie</name>
    <name type="synonym">Eleginus maclovinus</name>
    <dbReference type="NCBI Taxonomy" id="56733"/>
    <lineage>
        <taxon>Eukaryota</taxon>
        <taxon>Metazoa</taxon>
        <taxon>Chordata</taxon>
        <taxon>Craniata</taxon>
        <taxon>Vertebrata</taxon>
        <taxon>Euteleostomi</taxon>
        <taxon>Actinopterygii</taxon>
        <taxon>Neopterygii</taxon>
        <taxon>Teleostei</taxon>
        <taxon>Neoteleostei</taxon>
        <taxon>Acanthomorphata</taxon>
        <taxon>Eupercaria</taxon>
        <taxon>Perciformes</taxon>
        <taxon>Notothenioidei</taxon>
        <taxon>Eleginopidae</taxon>
        <taxon>Eleginops</taxon>
    </lineage>
</organism>
<reference evidence="2 3" key="1">
    <citation type="journal article" date="2023" name="Genes (Basel)">
        <title>Chromosome-Level Genome Assembly and Circadian Gene Repertoire of the Patagonia Blennie Eleginops maclovinus-The Closest Ancestral Proxy of Antarctic Cryonotothenioids.</title>
        <authorList>
            <person name="Cheng C.C."/>
            <person name="Rivera-Colon A.G."/>
            <person name="Minhas B.F."/>
            <person name="Wilson L."/>
            <person name="Rayamajhi N."/>
            <person name="Vargas-Chacoff L."/>
            <person name="Catchen J.M."/>
        </authorList>
    </citation>
    <scope>NUCLEOTIDE SEQUENCE [LARGE SCALE GENOMIC DNA]</scope>
    <source>
        <strain evidence="2">JMC-PN-2008</strain>
    </source>
</reference>
<dbReference type="EMBL" id="JAUZQC010000003">
    <property type="protein sequence ID" value="KAK5874605.1"/>
    <property type="molecule type" value="Genomic_DNA"/>
</dbReference>
<feature type="region of interest" description="Disordered" evidence="1">
    <location>
        <begin position="61"/>
        <end position="96"/>
    </location>
</feature>
<evidence type="ECO:0000313" key="2">
    <source>
        <dbReference type="EMBL" id="KAK5874605.1"/>
    </source>
</evidence>